<protein>
    <recommendedName>
        <fullName evidence="1">KAP NTPase domain-containing protein</fullName>
    </recommendedName>
</protein>
<feature type="domain" description="KAP NTPase" evidence="1">
    <location>
        <begin position="31"/>
        <end position="350"/>
    </location>
</feature>
<gene>
    <name evidence="2" type="ORF">IAD20_07570</name>
</gene>
<dbReference type="InterPro" id="IPR027417">
    <property type="entry name" value="P-loop_NTPase"/>
</dbReference>
<dbReference type="InterPro" id="IPR052754">
    <property type="entry name" value="NTPase_KAP_P-loop"/>
</dbReference>
<dbReference type="InterPro" id="IPR011646">
    <property type="entry name" value="KAP_P-loop"/>
</dbReference>
<dbReference type="Pfam" id="PF07693">
    <property type="entry name" value="KAP_NTPase"/>
    <property type="match status" value="1"/>
</dbReference>
<dbReference type="PANTHER" id="PTHR22674">
    <property type="entry name" value="NTPASE, KAP FAMILY P-LOOP DOMAIN-CONTAINING 1"/>
    <property type="match status" value="1"/>
</dbReference>
<reference evidence="2" key="2">
    <citation type="journal article" date="2021" name="PeerJ">
        <title>Extensive microbial diversity within the chicken gut microbiome revealed by metagenomics and culture.</title>
        <authorList>
            <person name="Gilroy R."/>
            <person name="Ravi A."/>
            <person name="Getino M."/>
            <person name="Pursley I."/>
            <person name="Horton D.L."/>
            <person name="Alikhan N.F."/>
            <person name="Baker D."/>
            <person name="Gharbi K."/>
            <person name="Hall N."/>
            <person name="Watson M."/>
            <person name="Adriaenssens E.M."/>
            <person name="Foster-Nyarko E."/>
            <person name="Jarju S."/>
            <person name="Secka A."/>
            <person name="Antonio M."/>
            <person name="Oren A."/>
            <person name="Chaudhuri R.R."/>
            <person name="La Ragione R."/>
            <person name="Hildebrand F."/>
            <person name="Pallen M.J."/>
        </authorList>
    </citation>
    <scope>NUCLEOTIDE SEQUENCE</scope>
    <source>
        <strain evidence="2">ChiW3-316</strain>
    </source>
</reference>
<sequence>MIKKDFVKLGDKNECLICNDKLNRSKHIIPLTTLLSNVGNEDSFVMTVSAPYGGGKTFFVKMWQNYLKEQNGHTLYYNAWENDFSINPLASFISCFSELDDVDPKLKDKVKALTTAAQKITLTKIPEICVRLLGALCKKYLDIEAQELYDTAKISAEFVDEAEKEVGKLSAKAKTMIANEKELRYAIADFKKKLKELITSFERTNKRISGKLVIFIDDLDRCRPDYAITFLEYIKHLFSIPNCNFVLSVDEDQLISTIEKVYGSKNAEGFLSKIIDFDFNLPYPGSVREFIELAIKKLNWESDNIFSSPYQDIDMKEIFILMFEPLVKLLSLTMRDIEHVLQDLNIIYRSIELEQLAPIHLAIVYTIDKYAFKLGCKNSDKKQLFKEVYGKISNFAEANYVKEGRYLYNGIDETKIVNPNSSLNDFLRFITNVSLKAEIQLTQVVKTLPKSIRNDIFYETHMEPLWIKFNQQIEDVFTSDEAFDIEENAASNF</sequence>
<proteinExistence type="predicted"/>
<dbReference type="Gene3D" id="3.40.50.300">
    <property type="entry name" value="P-loop containing nucleotide triphosphate hydrolases"/>
    <property type="match status" value="1"/>
</dbReference>
<dbReference type="Proteomes" id="UP000824107">
    <property type="component" value="Unassembled WGS sequence"/>
</dbReference>
<name>A0A9D1M4Z9_9PROT</name>
<comment type="caution">
    <text evidence="2">The sequence shown here is derived from an EMBL/GenBank/DDBJ whole genome shotgun (WGS) entry which is preliminary data.</text>
</comment>
<dbReference type="PANTHER" id="PTHR22674:SF6">
    <property type="entry name" value="NTPASE KAP FAMILY P-LOOP DOMAIN-CONTAINING PROTEIN 1"/>
    <property type="match status" value="1"/>
</dbReference>
<dbReference type="SUPFAM" id="SSF52540">
    <property type="entry name" value="P-loop containing nucleoside triphosphate hydrolases"/>
    <property type="match status" value="1"/>
</dbReference>
<organism evidence="2 3">
    <name type="scientific">Candidatus Scatocola faecipullorum</name>
    <dbReference type="NCBI Taxonomy" id="2840917"/>
    <lineage>
        <taxon>Bacteria</taxon>
        <taxon>Pseudomonadati</taxon>
        <taxon>Pseudomonadota</taxon>
        <taxon>Alphaproteobacteria</taxon>
        <taxon>Rhodospirillales</taxon>
        <taxon>Rhodospirillaceae</taxon>
        <taxon>Rhodospirillaceae incertae sedis</taxon>
        <taxon>Candidatus Scatocola</taxon>
    </lineage>
</organism>
<reference evidence="2" key="1">
    <citation type="submission" date="2020-10" db="EMBL/GenBank/DDBJ databases">
        <authorList>
            <person name="Gilroy R."/>
        </authorList>
    </citation>
    <scope>NUCLEOTIDE SEQUENCE</scope>
    <source>
        <strain evidence="2">ChiW3-316</strain>
    </source>
</reference>
<evidence type="ECO:0000259" key="1">
    <source>
        <dbReference type="Pfam" id="PF07693"/>
    </source>
</evidence>
<dbReference type="AlphaFoldDB" id="A0A9D1M4Z9"/>
<dbReference type="EMBL" id="DVNC01000051">
    <property type="protein sequence ID" value="HIU53920.1"/>
    <property type="molecule type" value="Genomic_DNA"/>
</dbReference>
<evidence type="ECO:0000313" key="2">
    <source>
        <dbReference type="EMBL" id="HIU53920.1"/>
    </source>
</evidence>
<evidence type="ECO:0000313" key="3">
    <source>
        <dbReference type="Proteomes" id="UP000824107"/>
    </source>
</evidence>
<accession>A0A9D1M4Z9</accession>